<keyword evidence="3" id="KW-1185">Reference proteome</keyword>
<evidence type="ECO:0000313" key="3">
    <source>
        <dbReference type="Proteomes" id="UP001642409"/>
    </source>
</evidence>
<reference evidence="1" key="1">
    <citation type="submission" date="2023-06" db="EMBL/GenBank/DDBJ databases">
        <authorList>
            <person name="Kurt Z."/>
        </authorList>
    </citation>
    <scope>NUCLEOTIDE SEQUENCE</scope>
</reference>
<proteinExistence type="predicted"/>
<gene>
    <name evidence="1" type="ORF">HINF_LOCUS26757</name>
    <name evidence="2" type="ORF">HINF_LOCUS28520</name>
</gene>
<protein>
    <submittedName>
        <fullName evidence="1">Uncharacterized protein</fullName>
    </submittedName>
</protein>
<dbReference type="EMBL" id="CAXDID020000090">
    <property type="protein sequence ID" value="CAL6022167.1"/>
    <property type="molecule type" value="Genomic_DNA"/>
</dbReference>
<dbReference type="Proteomes" id="UP001642409">
    <property type="component" value="Unassembled WGS sequence"/>
</dbReference>
<dbReference type="AlphaFoldDB" id="A0AA86PIV5"/>
<dbReference type="EMBL" id="CATOUU010000660">
    <property type="protein sequence ID" value="CAI9939112.1"/>
    <property type="molecule type" value="Genomic_DNA"/>
</dbReference>
<comment type="caution">
    <text evidence="1">The sequence shown here is derived from an EMBL/GenBank/DDBJ whole genome shotgun (WGS) entry which is preliminary data.</text>
</comment>
<organism evidence="1">
    <name type="scientific">Hexamita inflata</name>
    <dbReference type="NCBI Taxonomy" id="28002"/>
    <lineage>
        <taxon>Eukaryota</taxon>
        <taxon>Metamonada</taxon>
        <taxon>Diplomonadida</taxon>
        <taxon>Hexamitidae</taxon>
        <taxon>Hexamitinae</taxon>
        <taxon>Hexamita</taxon>
    </lineage>
</organism>
<evidence type="ECO:0000313" key="1">
    <source>
        <dbReference type="EMBL" id="CAI9939112.1"/>
    </source>
</evidence>
<evidence type="ECO:0000313" key="2">
    <source>
        <dbReference type="EMBL" id="CAL6022167.1"/>
    </source>
</evidence>
<sequence length="680" mass="79624">MNTKLQTNQIMNVFKPYADIDIYLTFQNNQIVLINQQSQILAQLNIDFQIYPGYSNAQYNIGNKIAIQNHLYHVVMCAGRIYVQLFDKVLMLDDSTLKYVATIPDLDTDAEQSFYASLFAMNDYLYAMNHHHHLYVLLDGNFQYVKTTNGYPFSFCHKVYIKVNNYFQQLNKKLETKIMQNPGEEMQRNIPSRSYKFFFNTGAIILQSYEQYCVVIDMMNKQCKIVEFEPLKHMQSVELRPCGLVNTELLDAVFGKQYIQQVDAEHEKFMAGQLKYQVFSQEVNKVLEKCMDQLPEEYRTQVQVQIASTKRCYVHQPEILHNNYLMNVLKLNQFFDVYASISNDHIYLFNQKKEILRKIPVDFHLYPGSTYKNYCYGKECVFYPQLHNVVYCGSHIYLQYYEKVLELTEDLTLKFIATIPNLTVNSAEAFYGRLFSMNGKLYAHNYNGSKSYSGMLHVLENSTFKEVKEMAGYFFQFNDNIYVWDYKQQSVSKLSSALKLTQIKTQMMAVQYISWSNGVLILQNQNGSSFFILNMLTGQQFDNMQDNGLNTQLIFEQSNQKATKSTYEAKDFDRTQIVFSSELGQYGFQLQNLIIDDIFGYQSAENINSAKIQLQFVNKLKFVNQCFKTTQCRNSDLFQSINKTIKEEISTQRIKIQRIVQLNDAMVNRFISVNNFEEQQ</sequence>
<name>A0AA86PIV5_9EUKA</name>
<accession>A0AA86PIV5</accession>
<reference evidence="2 3" key="2">
    <citation type="submission" date="2024-07" db="EMBL/GenBank/DDBJ databases">
        <authorList>
            <person name="Akdeniz Z."/>
        </authorList>
    </citation>
    <scope>NUCLEOTIDE SEQUENCE [LARGE SCALE GENOMIC DNA]</scope>
</reference>